<evidence type="ECO:0000256" key="1">
    <source>
        <dbReference type="SAM" id="MobiDB-lite"/>
    </source>
</evidence>
<gene>
    <name evidence="2" type="ORF">DES40_1752</name>
</gene>
<keyword evidence="3" id="KW-1185">Reference proteome</keyword>
<comment type="caution">
    <text evidence="2">The sequence shown here is derived from an EMBL/GenBank/DDBJ whole genome shotgun (WGS) entry which is preliminary data.</text>
</comment>
<reference evidence="2 3" key="1">
    <citation type="submission" date="2018-10" db="EMBL/GenBank/DDBJ databases">
        <title>Genomic Encyclopedia of Type Strains, Phase IV (KMG-IV): sequencing the most valuable type-strain genomes for metagenomic binning, comparative biology and taxonomic classification.</title>
        <authorList>
            <person name="Goeker M."/>
        </authorList>
    </citation>
    <scope>NUCLEOTIDE SEQUENCE [LARGE SCALE GENOMIC DNA]</scope>
    <source>
        <strain evidence="2 3">DSM 22008</strain>
    </source>
</reference>
<dbReference type="InParanoid" id="A0A420WDB1"/>
<evidence type="ECO:0000313" key="3">
    <source>
        <dbReference type="Proteomes" id="UP000282211"/>
    </source>
</evidence>
<dbReference type="AlphaFoldDB" id="A0A420WDB1"/>
<dbReference type="Proteomes" id="UP000282211">
    <property type="component" value="Unassembled WGS sequence"/>
</dbReference>
<evidence type="ECO:0000313" key="2">
    <source>
        <dbReference type="EMBL" id="RKQ68976.1"/>
    </source>
</evidence>
<dbReference type="RefSeq" id="WP_121100856.1">
    <property type="nucleotide sequence ID" value="NZ_RBII01000002.1"/>
</dbReference>
<protein>
    <submittedName>
        <fullName evidence="2">Uncharacterized protein</fullName>
    </submittedName>
</protein>
<accession>A0A420WDB1</accession>
<sequence length="96" mass="10702">MQTPDTPRSHSLAPTPPIRLGLPDYSAPRFTARETASAEDLIAAANRLTSLIESALLENRLWNKTQLRDCIRDIGLKTTILCRHQTHPVRTNGECP</sequence>
<organism evidence="2 3">
    <name type="scientific">Litorimonas taeanensis</name>
    <dbReference type="NCBI Taxonomy" id="568099"/>
    <lineage>
        <taxon>Bacteria</taxon>
        <taxon>Pseudomonadati</taxon>
        <taxon>Pseudomonadota</taxon>
        <taxon>Alphaproteobacteria</taxon>
        <taxon>Maricaulales</taxon>
        <taxon>Robiginitomaculaceae</taxon>
    </lineage>
</organism>
<dbReference type="EMBL" id="RBII01000002">
    <property type="protein sequence ID" value="RKQ68976.1"/>
    <property type="molecule type" value="Genomic_DNA"/>
</dbReference>
<feature type="region of interest" description="Disordered" evidence="1">
    <location>
        <begin position="1"/>
        <end position="20"/>
    </location>
</feature>
<proteinExistence type="predicted"/>
<name>A0A420WDB1_9PROT</name>